<name>A0ABU6YQZ5_9FABA</name>
<dbReference type="Proteomes" id="UP001341840">
    <property type="component" value="Unassembled WGS sequence"/>
</dbReference>
<accession>A0ABU6YQZ5</accession>
<dbReference type="Pfam" id="PF03547">
    <property type="entry name" value="Mem_trans"/>
    <property type="match status" value="1"/>
</dbReference>
<dbReference type="PANTHER" id="PTHR31752:SF4">
    <property type="entry name" value="AUXIN EFFLUX CARRIER COMPONENT 2"/>
    <property type="match status" value="1"/>
</dbReference>
<evidence type="ECO:0000256" key="3">
    <source>
        <dbReference type="ARBA" id="ARBA00022448"/>
    </source>
</evidence>
<dbReference type="InterPro" id="IPR051107">
    <property type="entry name" value="Auxin_Efflux_Carrier"/>
</dbReference>
<evidence type="ECO:0000313" key="10">
    <source>
        <dbReference type="Proteomes" id="UP001341840"/>
    </source>
</evidence>
<gene>
    <name evidence="9" type="ORF">PIB30_077746</name>
</gene>
<organism evidence="9 10">
    <name type="scientific">Stylosanthes scabra</name>
    <dbReference type="NCBI Taxonomy" id="79078"/>
    <lineage>
        <taxon>Eukaryota</taxon>
        <taxon>Viridiplantae</taxon>
        <taxon>Streptophyta</taxon>
        <taxon>Embryophyta</taxon>
        <taxon>Tracheophyta</taxon>
        <taxon>Spermatophyta</taxon>
        <taxon>Magnoliopsida</taxon>
        <taxon>eudicotyledons</taxon>
        <taxon>Gunneridae</taxon>
        <taxon>Pentapetalae</taxon>
        <taxon>rosids</taxon>
        <taxon>fabids</taxon>
        <taxon>Fabales</taxon>
        <taxon>Fabaceae</taxon>
        <taxon>Papilionoideae</taxon>
        <taxon>50 kb inversion clade</taxon>
        <taxon>dalbergioids sensu lato</taxon>
        <taxon>Dalbergieae</taxon>
        <taxon>Pterocarpus clade</taxon>
        <taxon>Stylosanthes</taxon>
    </lineage>
</organism>
<evidence type="ECO:0000256" key="2">
    <source>
        <dbReference type="ARBA" id="ARBA00009177"/>
    </source>
</evidence>
<keyword evidence="7" id="KW-0927">Auxin signaling pathway</keyword>
<sequence length="128" mass="13959">MVEHLKTQSISGISRFVSQFALPFLIFNFISSNHSCAANLKFVAGSALQKVVVLVGLALLMSFTRFGSLDWSITLSQSSPCQIHLSWVAAKLLIQGHQFPPNDHVGDPTEANYYDTENPSASPGLCFT</sequence>
<reference evidence="9 10" key="1">
    <citation type="journal article" date="2023" name="Plants (Basel)">
        <title>Bridging the Gap: Combining Genomics and Transcriptomics Approaches to Understand Stylosanthes scabra, an Orphan Legume from the Brazilian Caatinga.</title>
        <authorList>
            <person name="Ferreira-Neto J.R.C."/>
            <person name="da Silva M.D."/>
            <person name="Binneck E."/>
            <person name="de Melo N.F."/>
            <person name="da Silva R.H."/>
            <person name="de Melo A.L.T.M."/>
            <person name="Pandolfi V."/>
            <person name="Bustamante F.O."/>
            <person name="Brasileiro-Vidal A.C."/>
            <person name="Benko-Iseppon A.M."/>
        </authorList>
    </citation>
    <scope>NUCLEOTIDE SEQUENCE [LARGE SCALE GENOMIC DNA]</scope>
    <source>
        <tissue evidence="9">Leaves</tissue>
    </source>
</reference>
<keyword evidence="5 8" id="KW-1133">Transmembrane helix</keyword>
<comment type="subcellular location">
    <subcellularLocation>
        <location evidence="1">Membrane</location>
        <topology evidence="1">Multi-pass membrane protein</topology>
    </subcellularLocation>
</comment>
<dbReference type="EMBL" id="JASCZI010242710">
    <property type="protein sequence ID" value="MED6211871.1"/>
    <property type="molecule type" value="Genomic_DNA"/>
</dbReference>
<protein>
    <submittedName>
        <fullName evidence="9">Uncharacterized protein</fullName>
    </submittedName>
</protein>
<evidence type="ECO:0000256" key="4">
    <source>
        <dbReference type="ARBA" id="ARBA00022692"/>
    </source>
</evidence>
<feature type="transmembrane region" description="Helical" evidence="8">
    <location>
        <begin position="12"/>
        <end position="30"/>
    </location>
</feature>
<evidence type="ECO:0000313" key="9">
    <source>
        <dbReference type="EMBL" id="MED6211871.1"/>
    </source>
</evidence>
<keyword evidence="4 8" id="KW-0812">Transmembrane</keyword>
<proteinExistence type="inferred from homology"/>
<keyword evidence="10" id="KW-1185">Reference proteome</keyword>
<evidence type="ECO:0000256" key="1">
    <source>
        <dbReference type="ARBA" id="ARBA00004141"/>
    </source>
</evidence>
<dbReference type="InterPro" id="IPR004776">
    <property type="entry name" value="Mem_transp_PIN-like"/>
</dbReference>
<keyword evidence="6 8" id="KW-0472">Membrane</keyword>
<evidence type="ECO:0000256" key="6">
    <source>
        <dbReference type="ARBA" id="ARBA00023136"/>
    </source>
</evidence>
<comment type="similarity">
    <text evidence="2">Belongs to the auxin efflux carrier (TC 2.A.69.1) family.</text>
</comment>
<keyword evidence="3" id="KW-0813">Transport</keyword>
<comment type="caution">
    <text evidence="9">The sequence shown here is derived from an EMBL/GenBank/DDBJ whole genome shotgun (WGS) entry which is preliminary data.</text>
</comment>
<evidence type="ECO:0000256" key="5">
    <source>
        <dbReference type="ARBA" id="ARBA00022989"/>
    </source>
</evidence>
<feature type="transmembrane region" description="Helical" evidence="8">
    <location>
        <begin position="42"/>
        <end position="63"/>
    </location>
</feature>
<dbReference type="PANTHER" id="PTHR31752">
    <property type="entry name" value="AUXIN EFFLUX CARRIER COMPONENT 1B-RELATED"/>
    <property type="match status" value="1"/>
</dbReference>
<evidence type="ECO:0000256" key="8">
    <source>
        <dbReference type="SAM" id="Phobius"/>
    </source>
</evidence>
<evidence type="ECO:0000256" key="7">
    <source>
        <dbReference type="ARBA" id="ARBA00023294"/>
    </source>
</evidence>